<sequence length="61" mass="7238">MKRKMKQRSIQQHRQQRNIQAMLNKKHCPHGFDIACLICGFGEQNNKRVYHSWSKKTGELA</sequence>
<organism evidence="1 2">
    <name type="scientific">Acinetobacter tianfuensis</name>
    <dbReference type="NCBI Taxonomy" id="2419603"/>
    <lineage>
        <taxon>Bacteria</taxon>
        <taxon>Pseudomonadati</taxon>
        <taxon>Pseudomonadota</taxon>
        <taxon>Gammaproteobacteria</taxon>
        <taxon>Moraxellales</taxon>
        <taxon>Moraxellaceae</taxon>
        <taxon>Acinetobacter</taxon>
    </lineage>
</organism>
<proteinExistence type="predicted"/>
<reference evidence="1 2" key="1">
    <citation type="submission" date="2018-09" db="EMBL/GenBank/DDBJ databases">
        <title>The draft genome of Acinetobacter spp. strains.</title>
        <authorList>
            <person name="Qin J."/>
            <person name="Feng Y."/>
            <person name="Zong Z."/>
        </authorList>
    </citation>
    <scope>NUCLEOTIDE SEQUENCE [LARGE SCALE GENOMIC DNA]</scope>
    <source>
        <strain evidence="1 2">WCHAc060012</strain>
    </source>
</reference>
<comment type="caution">
    <text evidence="1">The sequence shown here is derived from an EMBL/GenBank/DDBJ whole genome shotgun (WGS) entry which is preliminary data.</text>
</comment>
<accession>A0A3A8EST0</accession>
<dbReference type="Proteomes" id="UP000282388">
    <property type="component" value="Unassembled WGS sequence"/>
</dbReference>
<dbReference type="EMBL" id="RAXV01000003">
    <property type="protein sequence ID" value="RKG33750.1"/>
    <property type="molecule type" value="Genomic_DNA"/>
</dbReference>
<evidence type="ECO:0000313" key="2">
    <source>
        <dbReference type="Proteomes" id="UP000282388"/>
    </source>
</evidence>
<dbReference type="AlphaFoldDB" id="A0A3A8EST0"/>
<keyword evidence="2" id="KW-1185">Reference proteome</keyword>
<gene>
    <name evidence="1" type="ORF">D7V32_02820</name>
</gene>
<name>A0A3A8EST0_9GAMM</name>
<evidence type="ECO:0000313" key="1">
    <source>
        <dbReference type="EMBL" id="RKG33750.1"/>
    </source>
</evidence>
<protein>
    <submittedName>
        <fullName evidence="1">Uncharacterized protein</fullName>
    </submittedName>
</protein>